<dbReference type="GO" id="GO:0006383">
    <property type="term" value="P:transcription by RNA polymerase III"/>
    <property type="evidence" value="ECO:0007669"/>
    <property type="project" value="InterPro"/>
</dbReference>
<evidence type="ECO:0000256" key="1">
    <source>
        <dbReference type="SAM" id="MobiDB-lite"/>
    </source>
</evidence>
<feature type="compositionally biased region" description="Basic and acidic residues" evidence="1">
    <location>
        <begin position="216"/>
        <end position="236"/>
    </location>
</feature>
<accession>A0A6G1JUS0</accession>
<sequence length="1339" mass="152447">MDWNGFGPPGPTRGTFGPVRGTFGSSRSRGGRGRGGGNFDNAQHMPTGPIAGAPPPGVGRGDFDNSLPGLERFNALQAELARISNGQPLPPFQATQPSPLTTQLLPHPHPQPTLESLQHFPVQFPNDQYVSPLEIFGEPPVSFPDTGFPHAHGPFPDSGYQDVLHSSGFGAIAPRIHEGYIPAPGADDEFDDTYDDHTPFQSQNWQSEDETDSDDERALIAEEERIQREIADKIELQEAEDSDFSLDGMGEFDEDPDEQSMDELVHENEATQVPQVEEEEEEEEEAEDGEPTTARKRGRPPGRPRGRPSGRVRGGRPRGTGTRKEGQKGKSGWLKGKRGPRPIADPGPKFKELQRTANDLYLQKDYPGAIEYANKAIQMNPEIFVTHSLLSEIYAEMGEEQKSVEALLVGAPTKRDKELWYHIIDRIKDMDEEKYPLFTDETKQAMVLDCLQSIILLDTKDYEARSQRLEIESALGNVSRCVKLCRKMLTQRPEDDDVLKQMARLGTSSAKQTKIHLERIIISFDTSIAFFLANDKPSESNLDWSLLNIYLDLLDRSGDYDRGLARARSLSRWIQGRNKETYWDDQQDDREFDIADDPRRTAVPEFKRTFKSAKYGVILPFEIRVKIGMFRLRQEPSNFSEAMNHFNVLEPDDDGPNATVLDYPDLFREVADALHTSGHHEDALRFYEPLYNNESKELGLRSFMKFYSSHKILGHTEMMDELMPIFQKWKTDTLEDLAGLAKFFEDMGMDDDATKRAESVFKNGGRRFLQKVGFRGFDDVHGAIMEARKKARNKYEVRKKARKRTYKKKLDKPTTTEKERGATTEELLLVERPREGYFKTTKTSTENPPEAFLPEEPEPKPKTFAGTNLPVDAIERRLFRKMLTALADGSPDELKAARAQHREIVASFERLDEISEAAEDGDEDAMLEFVSIARELVEEFSSFDLFYFDRREDFKGYFRRIGSGELWKVSALMVLAIAANNVEDGEEEPEIKRRPDSAPRDFWGVHFERWLDAFIQYAICLARLGEDDCCFNVLDVAGQSNIFFRSQDYTHRFQICRLACALTLDDSMEASTAVRWLMRTYPFSSDIFRLFSSANRLCSVPDGFATGASMKMLMRYIKTMDYALLTPEERTWYNFRGNDHTAWMAKAVSEQLSTHVRDHDPTLFLLYAYVLTCGGSYQAALNYYFRAFTITPDDPSLNLAIGLAYIQHAVKRLSENRQYQIQQGLSFVYRYYEIRTKDNVAIWCSEAEFNIGRVWHSLGLVSQALPAYRRCIALAQRVCEEAKRTDRNEGGDEDVDMDMDEARVEDFSTEAAFSIQSIYALSGNFEAARKVTEEVLVIE</sequence>
<protein>
    <submittedName>
        <fullName evidence="2">TPR-like protein</fullName>
    </submittedName>
</protein>
<gene>
    <name evidence="2" type="ORF">K504DRAFT_507361</name>
</gene>
<dbReference type="PANTHER" id="PTHR23082:SF0">
    <property type="entry name" value="GENERAL TRANSCRIPTION FACTOR 3C POLYPEPTIDE 3"/>
    <property type="match status" value="1"/>
</dbReference>
<dbReference type="Gene3D" id="1.25.40.10">
    <property type="entry name" value="Tetratricopeptide repeat domain"/>
    <property type="match status" value="2"/>
</dbReference>
<organism evidence="2 3">
    <name type="scientific">Pleomassaria siparia CBS 279.74</name>
    <dbReference type="NCBI Taxonomy" id="1314801"/>
    <lineage>
        <taxon>Eukaryota</taxon>
        <taxon>Fungi</taxon>
        <taxon>Dikarya</taxon>
        <taxon>Ascomycota</taxon>
        <taxon>Pezizomycotina</taxon>
        <taxon>Dothideomycetes</taxon>
        <taxon>Pleosporomycetidae</taxon>
        <taxon>Pleosporales</taxon>
        <taxon>Pleomassariaceae</taxon>
        <taxon>Pleomassaria</taxon>
    </lineage>
</organism>
<feature type="compositionally biased region" description="Low complexity" evidence="1">
    <location>
        <begin position="12"/>
        <end position="28"/>
    </location>
</feature>
<dbReference type="InterPro" id="IPR011990">
    <property type="entry name" value="TPR-like_helical_dom_sf"/>
</dbReference>
<feature type="compositionally biased region" description="Acidic residues" evidence="1">
    <location>
        <begin position="276"/>
        <end position="290"/>
    </location>
</feature>
<dbReference type="EMBL" id="MU005783">
    <property type="protein sequence ID" value="KAF2704354.1"/>
    <property type="molecule type" value="Genomic_DNA"/>
</dbReference>
<dbReference type="GO" id="GO:0000127">
    <property type="term" value="C:transcription factor TFIIIC complex"/>
    <property type="evidence" value="ECO:0007669"/>
    <property type="project" value="TreeGrafter"/>
</dbReference>
<feature type="compositionally biased region" description="Basic residues" evidence="1">
    <location>
        <begin position="800"/>
        <end position="810"/>
    </location>
</feature>
<dbReference type="Proteomes" id="UP000799428">
    <property type="component" value="Unassembled WGS sequence"/>
</dbReference>
<feature type="compositionally biased region" description="Basic and acidic residues" evidence="1">
    <location>
        <begin position="811"/>
        <end position="822"/>
    </location>
</feature>
<evidence type="ECO:0000313" key="2">
    <source>
        <dbReference type="EMBL" id="KAF2704354.1"/>
    </source>
</evidence>
<proteinExistence type="predicted"/>
<evidence type="ECO:0000313" key="3">
    <source>
        <dbReference type="Proteomes" id="UP000799428"/>
    </source>
</evidence>
<name>A0A6G1JUS0_9PLEO</name>
<feature type="region of interest" description="Disordered" evidence="1">
    <location>
        <begin position="181"/>
        <end position="349"/>
    </location>
</feature>
<dbReference type="OrthoDB" id="9991317at2759"/>
<feature type="compositionally biased region" description="Basic residues" evidence="1">
    <location>
        <begin position="294"/>
        <end position="316"/>
    </location>
</feature>
<dbReference type="PANTHER" id="PTHR23082">
    <property type="entry name" value="TRANSCRIPTION INITIATION FACTOR IIIC TFIIIC , POLYPEPTIDE 3-RELATED"/>
    <property type="match status" value="1"/>
</dbReference>
<reference evidence="2" key="1">
    <citation type="journal article" date="2020" name="Stud. Mycol.">
        <title>101 Dothideomycetes genomes: a test case for predicting lifestyles and emergence of pathogens.</title>
        <authorList>
            <person name="Haridas S."/>
            <person name="Albert R."/>
            <person name="Binder M."/>
            <person name="Bloem J."/>
            <person name="Labutti K."/>
            <person name="Salamov A."/>
            <person name="Andreopoulos B."/>
            <person name="Baker S."/>
            <person name="Barry K."/>
            <person name="Bills G."/>
            <person name="Bluhm B."/>
            <person name="Cannon C."/>
            <person name="Castanera R."/>
            <person name="Culley D."/>
            <person name="Daum C."/>
            <person name="Ezra D."/>
            <person name="Gonzalez J."/>
            <person name="Henrissat B."/>
            <person name="Kuo A."/>
            <person name="Liang C."/>
            <person name="Lipzen A."/>
            <person name="Lutzoni F."/>
            <person name="Magnuson J."/>
            <person name="Mondo S."/>
            <person name="Nolan M."/>
            <person name="Ohm R."/>
            <person name="Pangilinan J."/>
            <person name="Park H.-J."/>
            <person name="Ramirez L."/>
            <person name="Alfaro M."/>
            <person name="Sun H."/>
            <person name="Tritt A."/>
            <person name="Yoshinaga Y."/>
            <person name="Zwiers L.-H."/>
            <person name="Turgeon B."/>
            <person name="Goodwin S."/>
            <person name="Spatafora J."/>
            <person name="Crous P."/>
            <person name="Grigoriev I."/>
        </authorList>
    </citation>
    <scope>NUCLEOTIDE SEQUENCE</scope>
    <source>
        <strain evidence="2">CBS 279.74</strain>
    </source>
</reference>
<feature type="region of interest" description="Disordered" evidence="1">
    <location>
        <begin position="839"/>
        <end position="866"/>
    </location>
</feature>
<dbReference type="InterPro" id="IPR039340">
    <property type="entry name" value="Tfc4/TFIIIC-102/Sfc4"/>
</dbReference>
<feature type="region of interest" description="Disordered" evidence="1">
    <location>
        <begin position="1"/>
        <end position="66"/>
    </location>
</feature>
<keyword evidence="3" id="KW-1185">Reference proteome</keyword>
<dbReference type="InterPro" id="IPR019734">
    <property type="entry name" value="TPR_rpt"/>
</dbReference>
<dbReference type="SMART" id="SM00028">
    <property type="entry name" value="TPR"/>
    <property type="match status" value="4"/>
</dbReference>
<dbReference type="SUPFAM" id="SSF48452">
    <property type="entry name" value="TPR-like"/>
    <property type="match status" value="1"/>
</dbReference>
<feature type="compositionally biased region" description="Acidic residues" evidence="1">
    <location>
        <begin position="237"/>
        <end position="261"/>
    </location>
</feature>
<feature type="region of interest" description="Disordered" evidence="1">
    <location>
        <begin position="800"/>
        <end position="822"/>
    </location>
</feature>